<evidence type="ECO:0000256" key="2">
    <source>
        <dbReference type="SAM" id="MobiDB-lite"/>
    </source>
</evidence>
<feature type="compositionally biased region" description="Low complexity" evidence="2">
    <location>
        <begin position="15"/>
        <end position="26"/>
    </location>
</feature>
<gene>
    <name evidence="3" type="ORF">TRUGW13939_06976</name>
</gene>
<dbReference type="KEGG" id="trg:TRUGW13939_06976"/>
<feature type="compositionally biased region" description="Polar residues" evidence="2">
    <location>
        <begin position="51"/>
        <end position="65"/>
    </location>
</feature>
<dbReference type="AlphaFoldDB" id="A0A7H8R0B4"/>
<proteinExistence type="predicted"/>
<feature type="coiled-coil region" evidence="1">
    <location>
        <begin position="79"/>
        <end position="106"/>
    </location>
</feature>
<evidence type="ECO:0000313" key="3">
    <source>
        <dbReference type="EMBL" id="QKX59834.1"/>
    </source>
</evidence>
<reference evidence="4" key="1">
    <citation type="submission" date="2020-06" db="EMBL/GenBank/DDBJ databases">
        <title>A chromosome-scale genome assembly of Talaromyces rugulosus W13939.</title>
        <authorList>
            <person name="Wang B."/>
            <person name="Guo L."/>
            <person name="Ye K."/>
            <person name="Wang L."/>
        </authorList>
    </citation>
    <scope>NUCLEOTIDE SEQUENCE [LARGE SCALE GENOMIC DNA]</scope>
    <source>
        <strain evidence="4">W13939</strain>
    </source>
</reference>
<dbReference type="EMBL" id="CP055901">
    <property type="protein sequence ID" value="QKX59834.1"/>
    <property type="molecule type" value="Genomic_DNA"/>
</dbReference>
<evidence type="ECO:0000256" key="1">
    <source>
        <dbReference type="SAM" id="Coils"/>
    </source>
</evidence>
<sequence length="127" mass="14240">MTYSVDGGFPAPLETTSPAAAANSSTLPMMATTMKRKRKNNAKSDPFRVQKLSSSAPRLSHQNENPMLLRNDTELVSAAKALREDIEKIDDEFNAMNRVKKILQDQISKLDKRLNQLAPSRRGQNKR</sequence>
<accession>A0A7H8R0B4</accession>
<organism evidence="3 4">
    <name type="scientific">Talaromyces rugulosus</name>
    <name type="common">Penicillium rugulosum</name>
    <dbReference type="NCBI Taxonomy" id="121627"/>
    <lineage>
        <taxon>Eukaryota</taxon>
        <taxon>Fungi</taxon>
        <taxon>Dikarya</taxon>
        <taxon>Ascomycota</taxon>
        <taxon>Pezizomycotina</taxon>
        <taxon>Eurotiomycetes</taxon>
        <taxon>Eurotiomycetidae</taxon>
        <taxon>Eurotiales</taxon>
        <taxon>Trichocomaceae</taxon>
        <taxon>Talaromyces</taxon>
        <taxon>Talaromyces sect. Islandici</taxon>
    </lineage>
</organism>
<dbReference type="RefSeq" id="XP_035346011.1">
    <property type="nucleotide sequence ID" value="XM_035490118.1"/>
</dbReference>
<protein>
    <submittedName>
        <fullName evidence="3">Uncharacterized protein</fullName>
    </submittedName>
</protein>
<name>A0A7H8R0B4_TALRU</name>
<keyword evidence="4" id="KW-1185">Reference proteome</keyword>
<keyword evidence="1" id="KW-0175">Coiled coil</keyword>
<dbReference type="GeneID" id="55994469"/>
<evidence type="ECO:0000313" key="4">
    <source>
        <dbReference type="Proteomes" id="UP000509510"/>
    </source>
</evidence>
<feature type="region of interest" description="Disordered" evidence="2">
    <location>
        <begin position="1"/>
        <end position="71"/>
    </location>
</feature>
<dbReference type="Proteomes" id="UP000509510">
    <property type="component" value="Chromosome IV"/>
</dbReference>